<sequence length="254" mass="28357">MTEPTTATSGNSEDLPQEVLDLLYHSGTPQGIEQEAVDWYNNDLLEAASSLPRQAAVRVARVIKKATSGEAFEVHSGGEPYDVWAFHIRDSLLELFDGDDESNRLVSILELLDARDSGLFIEHRMDGPFTQGYYLLLSENPALANRIVTLLAQTSGYVRNAVGLRLYGASSSDAALVRHGYKVARSSDQIEKMLETFEAIMAWEPKRSETRDAVLLRVSRDMPLLERVTNELKTLDQAQRVKYLDALRRSLGLS</sequence>
<evidence type="ECO:0000313" key="1">
    <source>
        <dbReference type="EMBL" id="GHO49584.1"/>
    </source>
</evidence>
<protein>
    <submittedName>
        <fullName evidence="1">Uncharacterized protein</fullName>
    </submittedName>
</protein>
<organism evidence="1 2">
    <name type="scientific">Ktedonospora formicarum</name>
    <dbReference type="NCBI Taxonomy" id="2778364"/>
    <lineage>
        <taxon>Bacteria</taxon>
        <taxon>Bacillati</taxon>
        <taxon>Chloroflexota</taxon>
        <taxon>Ktedonobacteria</taxon>
        <taxon>Ktedonobacterales</taxon>
        <taxon>Ktedonobacteraceae</taxon>
        <taxon>Ktedonospora</taxon>
    </lineage>
</organism>
<comment type="caution">
    <text evidence="1">The sequence shown here is derived from an EMBL/GenBank/DDBJ whole genome shotgun (WGS) entry which is preliminary data.</text>
</comment>
<name>A0A8J3IE11_9CHLR</name>
<dbReference type="Proteomes" id="UP000612362">
    <property type="component" value="Unassembled WGS sequence"/>
</dbReference>
<dbReference type="AlphaFoldDB" id="A0A8J3IE11"/>
<proteinExistence type="predicted"/>
<reference evidence="1" key="1">
    <citation type="submission" date="2020-10" db="EMBL/GenBank/DDBJ databases">
        <title>Taxonomic study of unclassified bacteria belonging to the class Ktedonobacteria.</title>
        <authorList>
            <person name="Yabe S."/>
            <person name="Wang C.M."/>
            <person name="Zheng Y."/>
            <person name="Sakai Y."/>
            <person name="Cavaletti L."/>
            <person name="Monciardini P."/>
            <person name="Donadio S."/>
        </authorList>
    </citation>
    <scope>NUCLEOTIDE SEQUENCE</scope>
    <source>
        <strain evidence="1">SOSP1-1</strain>
    </source>
</reference>
<accession>A0A8J3IE11</accession>
<evidence type="ECO:0000313" key="2">
    <source>
        <dbReference type="Proteomes" id="UP000612362"/>
    </source>
</evidence>
<dbReference type="RefSeq" id="WP_220198690.1">
    <property type="nucleotide sequence ID" value="NZ_BNJF01000005.1"/>
</dbReference>
<gene>
    <name evidence="1" type="ORF">KSX_77470</name>
</gene>
<keyword evidence="2" id="KW-1185">Reference proteome</keyword>
<dbReference type="EMBL" id="BNJF01000005">
    <property type="protein sequence ID" value="GHO49584.1"/>
    <property type="molecule type" value="Genomic_DNA"/>
</dbReference>